<gene>
    <name evidence="9" type="primary">Ercc1</name>
    <name evidence="9" type="ORF">TOXRED_R16194</name>
</gene>
<feature type="compositionally biased region" description="Pro residues" evidence="7">
    <location>
        <begin position="39"/>
        <end position="55"/>
    </location>
</feature>
<dbReference type="PANTHER" id="PTHR12749">
    <property type="entry name" value="EXCISION REPAIR CROSS-COMPLEMENTING 1 ERCC1"/>
    <property type="match status" value="1"/>
</dbReference>
<reference evidence="9 10" key="1">
    <citation type="submission" date="2019-09" db="EMBL/GenBank/DDBJ databases">
        <title>Bird 10,000 Genomes (B10K) Project - Family phase.</title>
        <authorList>
            <person name="Zhang G."/>
        </authorList>
    </citation>
    <scope>NUCLEOTIDE SEQUENCE [LARGE SCALE GENOMIC DNA]</scope>
    <source>
        <strain evidence="9">B10K-DU-002-15</strain>
        <tissue evidence="9">Muscle</tissue>
    </source>
</reference>
<evidence type="ECO:0000313" key="9">
    <source>
        <dbReference type="EMBL" id="NWS86531.1"/>
    </source>
</evidence>
<dbReference type="Proteomes" id="UP000523146">
    <property type="component" value="Unassembled WGS sequence"/>
</dbReference>
<evidence type="ECO:0000256" key="2">
    <source>
        <dbReference type="ARBA" id="ARBA00008283"/>
    </source>
</evidence>
<dbReference type="Gene3D" id="3.40.50.10130">
    <property type="match status" value="1"/>
</dbReference>
<evidence type="ECO:0000256" key="6">
    <source>
        <dbReference type="ARBA" id="ARBA00023242"/>
    </source>
</evidence>
<dbReference type="InterPro" id="IPR004579">
    <property type="entry name" value="ERCC1/RAD10/SWI10"/>
</dbReference>
<name>A0A7K5IXT9_TOXRE</name>
<organism evidence="9 10">
    <name type="scientific">Toxostoma redivivum</name>
    <name type="common">California thrasher</name>
    <dbReference type="NCBI Taxonomy" id="99882"/>
    <lineage>
        <taxon>Eukaryota</taxon>
        <taxon>Metazoa</taxon>
        <taxon>Chordata</taxon>
        <taxon>Craniata</taxon>
        <taxon>Vertebrata</taxon>
        <taxon>Euteleostomi</taxon>
        <taxon>Archelosauria</taxon>
        <taxon>Archosauria</taxon>
        <taxon>Dinosauria</taxon>
        <taxon>Saurischia</taxon>
        <taxon>Theropoda</taxon>
        <taxon>Coelurosauria</taxon>
        <taxon>Aves</taxon>
        <taxon>Neognathae</taxon>
        <taxon>Neoaves</taxon>
        <taxon>Telluraves</taxon>
        <taxon>Australaves</taxon>
        <taxon>Passeriformes</taxon>
        <taxon>Mimidae</taxon>
        <taxon>Toxostoma</taxon>
    </lineage>
</organism>
<dbReference type="GO" id="GO:0070522">
    <property type="term" value="C:ERCC4-ERCC1 complex"/>
    <property type="evidence" value="ECO:0007669"/>
    <property type="project" value="TreeGrafter"/>
</dbReference>
<feature type="compositionally biased region" description="Low complexity" evidence="7">
    <location>
        <begin position="109"/>
        <end position="118"/>
    </location>
</feature>
<keyword evidence="6" id="KW-0539">Nucleus</keyword>
<keyword evidence="4" id="KW-0238">DNA-binding</keyword>
<protein>
    <submittedName>
        <fullName evidence="9">ERCC1 protein</fullName>
    </submittedName>
</protein>
<dbReference type="GO" id="GO:0006312">
    <property type="term" value="P:mitotic recombination"/>
    <property type="evidence" value="ECO:0007669"/>
    <property type="project" value="TreeGrafter"/>
</dbReference>
<dbReference type="GO" id="GO:0003697">
    <property type="term" value="F:single-stranded DNA binding"/>
    <property type="evidence" value="ECO:0007669"/>
    <property type="project" value="TreeGrafter"/>
</dbReference>
<dbReference type="Pfam" id="PF03834">
    <property type="entry name" value="Rad10"/>
    <property type="match status" value="1"/>
</dbReference>
<feature type="domain" description="ERCC1-like central" evidence="8">
    <location>
        <begin position="156"/>
        <end position="231"/>
    </location>
</feature>
<dbReference type="PANTHER" id="PTHR12749:SF0">
    <property type="entry name" value="DNA EXCISION REPAIR PROTEIN ERCC-1"/>
    <property type="match status" value="1"/>
</dbReference>
<feature type="non-terminal residue" evidence="9">
    <location>
        <position position="1"/>
    </location>
</feature>
<keyword evidence="3" id="KW-0227">DNA damage</keyword>
<feature type="compositionally biased region" description="Basic and acidic residues" evidence="7">
    <location>
        <begin position="76"/>
        <end position="108"/>
    </location>
</feature>
<dbReference type="GO" id="GO:0000110">
    <property type="term" value="C:nucleotide-excision repair factor 1 complex"/>
    <property type="evidence" value="ECO:0007669"/>
    <property type="project" value="TreeGrafter"/>
</dbReference>
<comment type="caution">
    <text evidence="9">The sequence shown here is derived from an EMBL/GenBank/DDBJ whole genome shotgun (WGS) entry which is preliminary data.</text>
</comment>
<comment type="subcellular location">
    <subcellularLocation>
        <location evidence="1">Nucleus</location>
    </subcellularLocation>
</comment>
<dbReference type="InterPro" id="IPR047260">
    <property type="entry name" value="ERCC1-like_central_dom"/>
</dbReference>
<dbReference type="FunFam" id="3.40.50.10130:FF:000001">
    <property type="entry name" value="DNA excision repair protein ERCC-1"/>
    <property type="match status" value="1"/>
</dbReference>
<evidence type="ECO:0000313" key="10">
    <source>
        <dbReference type="Proteomes" id="UP000523146"/>
    </source>
</evidence>
<feature type="compositionally biased region" description="Pro residues" evidence="7">
    <location>
        <begin position="119"/>
        <end position="128"/>
    </location>
</feature>
<keyword evidence="5" id="KW-0234">DNA repair</keyword>
<evidence type="ECO:0000256" key="1">
    <source>
        <dbReference type="ARBA" id="ARBA00004123"/>
    </source>
</evidence>
<feature type="non-terminal residue" evidence="9">
    <location>
        <position position="231"/>
    </location>
</feature>
<dbReference type="GO" id="GO:0003684">
    <property type="term" value="F:damaged DNA binding"/>
    <property type="evidence" value="ECO:0007669"/>
    <property type="project" value="InterPro"/>
</dbReference>
<evidence type="ECO:0000256" key="7">
    <source>
        <dbReference type="SAM" id="MobiDB-lite"/>
    </source>
</evidence>
<accession>A0A7K5IXT9</accession>
<sequence>AATDPVPAAAAGGKRRRFTVRQESPEDPPVPSLFRASAAPPPAPVPVSVPVPVPPGAGSYAEFVVRGSAPAGPLRSHGEQNREQNRDRDQNRDQEQNRDQNQNRDRDPGPTGTALSGPLPGPPGPAPTPGDRDFFVIKNREVPALPVLKPGTKSSSIIVSPRQRGNPVLKFIRNVPWEFGDIVPDYVLGQSSCALFLSLRYHHLNPDYIHKRLRTLGRSFGLQVLLLQVDV</sequence>
<dbReference type="EMBL" id="VXBI01007662">
    <property type="protein sequence ID" value="NWS86531.1"/>
    <property type="molecule type" value="Genomic_DNA"/>
</dbReference>
<dbReference type="InterPro" id="IPR011335">
    <property type="entry name" value="Restrct_endonuc-II-like"/>
</dbReference>
<feature type="region of interest" description="Disordered" evidence="7">
    <location>
        <begin position="1"/>
        <end position="133"/>
    </location>
</feature>
<dbReference type="NCBIfam" id="TIGR00597">
    <property type="entry name" value="rad10"/>
    <property type="match status" value="1"/>
</dbReference>
<dbReference type="GO" id="GO:0006302">
    <property type="term" value="P:double-strand break repair"/>
    <property type="evidence" value="ECO:0007669"/>
    <property type="project" value="UniProtKB-ARBA"/>
</dbReference>
<keyword evidence="10" id="KW-1185">Reference proteome</keyword>
<evidence type="ECO:0000256" key="5">
    <source>
        <dbReference type="ARBA" id="ARBA00023204"/>
    </source>
</evidence>
<evidence type="ECO:0000259" key="8">
    <source>
        <dbReference type="Pfam" id="PF03834"/>
    </source>
</evidence>
<feature type="compositionally biased region" description="Low complexity" evidence="7">
    <location>
        <begin position="1"/>
        <end position="11"/>
    </location>
</feature>
<dbReference type="AlphaFoldDB" id="A0A7K5IXT9"/>
<proteinExistence type="inferred from homology"/>
<evidence type="ECO:0000256" key="4">
    <source>
        <dbReference type="ARBA" id="ARBA00023125"/>
    </source>
</evidence>
<comment type="similarity">
    <text evidence="2">Belongs to the ERCC1/RAD10/SWI10 family.</text>
</comment>
<evidence type="ECO:0000256" key="3">
    <source>
        <dbReference type="ARBA" id="ARBA00022763"/>
    </source>
</evidence>
<dbReference type="SUPFAM" id="SSF52980">
    <property type="entry name" value="Restriction endonuclease-like"/>
    <property type="match status" value="1"/>
</dbReference>
<dbReference type="GO" id="GO:0070914">
    <property type="term" value="P:UV-damage excision repair"/>
    <property type="evidence" value="ECO:0007669"/>
    <property type="project" value="TreeGrafter"/>
</dbReference>